<protein>
    <recommendedName>
        <fullName evidence="1">Flavin reductase like domain-containing protein</fullName>
    </recommendedName>
</protein>
<feature type="domain" description="Flavin reductase like" evidence="1">
    <location>
        <begin position="5"/>
        <end position="74"/>
    </location>
</feature>
<organism evidence="2">
    <name type="scientific">marine metagenome</name>
    <dbReference type="NCBI Taxonomy" id="408172"/>
    <lineage>
        <taxon>unclassified sequences</taxon>
        <taxon>metagenomes</taxon>
        <taxon>ecological metagenomes</taxon>
    </lineage>
</organism>
<accession>A0A381TZU0</accession>
<dbReference type="EMBL" id="UINC01005461">
    <property type="protein sequence ID" value="SVA21475.1"/>
    <property type="molecule type" value="Genomic_DNA"/>
</dbReference>
<dbReference type="InterPro" id="IPR012349">
    <property type="entry name" value="Split_barrel_FMN-bd"/>
</dbReference>
<dbReference type="InterPro" id="IPR002563">
    <property type="entry name" value="Flavin_Rdtase-like_dom"/>
</dbReference>
<name>A0A381TZU0_9ZZZZ</name>
<dbReference type="SUPFAM" id="SSF50475">
    <property type="entry name" value="FMN-binding split barrel"/>
    <property type="match status" value="1"/>
</dbReference>
<sequence length="76" mass="8111">MIGLSHVASTVNVITTDGQARRSSVTVSAGANGPIIQVCLHHLGRSVPVIIENRVFAVNVLREDQVFISEAFAGRQ</sequence>
<reference evidence="2" key="1">
    <citation type="submission" date="2018-05" db="EMBL/GenBank/DDBJ databases">
        <authorList>
            <person name="Lanie J.A."/>
            <person name="Ng W.-L."/>
            <person name="Kazmierczak K.M."/>
            <person name="Andrzejewski T.M."/>
            <person name="Davidsen T.M."/>
            <person name="Wayne K.J."/>
            <person name="Tettelin H."/>
            <person name="Glass J.I."/>
            <person name="Rusch D."/>
            <person name="Podicherti R."/>
            <person name="Tsui H.-C.T."/>
            <person name="Winkler M.E."/>
        </authorList>
    </citation>
    <scope>NUCLEOTIDE SEQUENCE</scope>
</reference>
<dbReference type="Gene3D" id="2.30.110.10">
    <property type="entry name" value="Electron Transport, Fmn-binding Protein, Chain A"/>
    <property type="match status" value="1"/>
</dbReference>
<evidence type="ECO:0000313" key="2">
    <source>
        <dbReference type="EMBL" id="SVA21475.1"/>
    </source>
</evidence>
<gene>
    <name evidence="2" type="ORF">METZ01_LOCUS74329</name>
</gene>
<dbReference type="AlphaFoldDB" id="A0A381TZU0"/>
<proteinExistence type="predicted"/>
<dbReference type="Pfam" id="PF01613">
    <property type="entry name" value="Flavin_Reduct"/>
    <property type="match status" value="1"/>
</dbReference>
<dbReference type="GO" id="GO:0010181">
    <property type="term" value="F:FMN binding"/>
    <property type="evidence" value="ECO:0007669"/>
    <property type="project" value="InterPro"/>
</dbReference>
<evidence type="ECO:0000259" key="1">
    <source>
        <dbReference type="Pfam" id="PF01613"/>
    </source>
</evidence>